<evidence type="ECO:0000313" key="2">
    <source>
        <dbReference type="Proteomes" id="UP000814128"/>
    </source>
</evidence>
<comment type="caution">
    <text evidence="1">The sequence shown here is derived from an EMBL/GenBank/DDBJ whole genome shotgun (WGS) entry which is preliminary data.</text>
</comment>
<gene>
    <name evidence="1" type="ORF">K488DRAFT_78780</name>
</gene>
<organism evidence="1 2">
    <name type="scientific">Vararia minispora EC-137</name>
    <dbReference type="NCBI Taxonomy" id="1314806"/>
    <lineage>
        <taxon>Eukaryota</taxon>
        <taxon>Fungi</taxon>
        <taxon>Dikarya</taxon>
        <taxon>Basidiomycota</taxon>
        <taxon>Agaricomycotina</taxon>
        <taxon>Agaricomycetes</taxon>
        <taxon>Russulales</taxon>
        <taxon>Lachnocladiaceae</taxon>
        <taxon>Vararia</taxon>
    </lineage>
</organism>
<reference evidence="1" key="1">
    <citation type="submission" date="2021-02" db="EMBL/GenBank/DDBJ databases">
        <authorList>
            <consortium name="DOE Joint Genome Institute"/>
            <person name="Ahrendt S."/>
            <person name="Looney B.P."/>
            <person name="Miyauchi S."/>
            <person name="Morin E."/>
            <person name="Drula E."/>
            <person name="Courty P.E."/>
            <person name="Chicoki N."/>
            <person name="Fauchery L."/>
            <person name="Kohler A."/>
            <person name="Kuo A."/>
            <person name="Labutti K."/>
            <person name="Pangilinan J."/>
            <person name="Lipzen A."/>
            <person name="Riley R."/>
            <person name="Andreopoulos W."/>
            <person name="He G."/>
            <person name="Johnson J."/>
            <person name="Barry K.W."/>
            <person name="Grigoriev I.V."/>
            <person name="Nagy L."/>
            <person name="Hibbett D."/>
            <person name="Henrissat B."/>
            <person name="Matheny P.B."/>
            <person name="Labbe J."/>
            <person name="Martin F."/>
        </authorList>
    </citation>
    <scope>NUCLEOTIDE SEQUENCE</scope>
    <source>
        <strain evidence="1">EC-137</strain>
    </source>
</reference>
<protein>
    <submittedName>
        <fullName evidence="1">Mdm33 family-domain-containing protein</fullName>
    </submittedName>
</protein>
<sequence>MPSDFVSRMRFRAIEWATNAAIQTRLKTDYLVMRLVRALAKAGGEINRVTGYEQIDALKRRVVEREERMATSRAAAREAKQAFETAVERRSASQREVNDLLQRKSLWTEADVGRFTELVRADHALEQTEARARQATEDAEAAVEREFTAFMRAILDRYHEEQVWSDKIRSVSTYGSLAVVAVNLLVFLLAIVIVEPWKRRRLAQTFERKVEELEKEHLRTTTAAVEHLQRRMDVQDELLGQLVATSATQVHYAPLPKDVTEVFEAESGIPESSPFWNLSSETRKMIFALDMAAIFAAATLAALAWIDR</sequence>
<proteinExistence type="predicted"/>
<dbReference type="Proteomes" id="UP000814128">
    <property type="component" value="Unassembled WGS sequence"/>
</dbReference>
<evidence type="ECO:0000313" key="1">
    <source>
        <dbReference type="EMBL" id="KAI0031897.1"/>
    </source>
</evidence>
<name>A0ACB8QJR1_9AGAM</name>
<accession>A0ACB8QJR1</accession>
<dbReference type="EMBL" id="MU273563">
    <property type="protein sequence ID" value="KAI0031897.1"/>
    <property type="molecule type" value="Genomic_DNA"/>
</dbReference>
<keyword evidence="2" id="KW-1185">Reference proteome</keyword>
<reference evidence="1" key="2">
    <citation type="journal article" date="2022" name="New Phytol.">
        <title>Evolutionary transition to the ectomycorrhizal habit in the genomes of a hyperdiverse lineage of mushroom-forming fungi.</title>
        <authorList>
            <person name="Looney B."/>
            <person name="Miyauchi S."/>
            <person name="Morin E."/>
            <person name="Drula E."/>
            <person name="Courty P.E."/>
            <person name="Kohler A."/>
            <person name="Kuo A."/>
            <person name="LaButti K."/>
            <person name="Pangilinan J."/>
            <person name="Lipzen A."/>
            <person name="Riley R."/>
            <person name="Andreopoulos W."/>
            <person name="He G."/>
            <person name="Johnson J."/>
            <person name="Nolan M."/>
            <person name="Tritt A."/>
            <person name="Barry K.W."/>
            <person name="Grigoriev I.V."/>
            <person name="Nagy L.G."/>
            <person name="Hibbett D."/>
            <person name="Henrissat B."/>
            <person name="Matheny P.B."/>
            <person name="Labbe J."/>
            <person name="Martin F.M."/>
        </authorList>
    </citation>
    <scope>NUCLEOTIDE SEQUENCE</scope>
    <source>
        <strain evidence="1">EC-137</strain>
    </source>
</reference>